<dbReference type="Proteomes" id="UP000886748">
    <property type="component" value="Unassembled WGS sequence"/>
</dbReference>
<organism evidence="2 3">
    <name type="scientific">Candidatus Limenecus avicola</name>
    <dbReference type="NCBI Taxonomy" id="2840847"/>
    <lineage>
        <taxon>Bacteria</taxon>
        <taxon>Bacillati</taxon>
        <taxon>Bacillota</taxon>
        <taxon>Clostridia</taxon>
        <taxon>Eubacteriales</taxon>
        <taxon>Clostridiaceae</taxon>
        <taxon>Clostridiaceae incertae sedis</taxon>
        <taxon>Candidatus Limenecus</taxon>
    </lineage>
</organism>
<accession>A0A9D1MZE2</accession>
<evidence type="ECO:0000256" key="1">
    <source>
        <dbReference type="SAM" id="Coils"/>
    </source>
</evidence>
<evidence type="ECO:0000313" key="2">
    <source>
        <dbReference type="EMBL" id="HIU91876.1"/>
    </source>
</evidence>
<feature type="coiled-coil region" evidence="1">
    <location>
        <begin position="361"/>
        <end position="388"/>
    </location>
</feature>
<proteinExistence type="predicted"/>
<sequence>MKINLLNFTNPIKKVTFNGRREDRNTTQQLKQDNDYSLTENNQTKITAAIENLSKEKGESNVRFLLDVAQNLTYSTSIDTGLKPRHDWKKQLIDAAQKSLSVSDPVTQKKYEPEIKKLLNTKKPLSQDEKDILKSKDYILKNIDKSQLKDNASTNIKNIERNLNYFIVSSEIPIKQKKYILNRFEYLLSPEYKINEQLKDKKTVVLAEMLNDIVVNTDNSEIPNTKAINQKHHGMCAAISIARKLMSYEYKPGYVDTILSELDNTDNIMVYDLEHLGQGKKIPVPKITIDYNAAQNKGYRIVDAATMQWMNIADMSGLDNKPVGIYTAFDQEHFASFEDTHYPLRLEQADLQAKHTYYQALVKAKDNIDRAKLEKLKKQINYSDAQNRLDSDIKTAQDITASLKTKLGQVLSSLSDKELHRTISNLYSLQVKTSAKIPQIKDGLQNYRFIPNEEESIKERKIKAYLTDTFNNKINSKALDSNITDIKDLILMHNSLSMQISPENTLPDKIRFDRRLFDAAAAYRTSKIFALHDKDTRADYMIHYNIVDTEKFLVDNIEKSIQHIAKTGDKRYINHFAKTYGVAPDKDTIVEVLQDVKQTVEHALTEELDEFYHRLGLDNRIYALAGEIKNIKNAVQEGDKDELKSIALTMGIKPDKNKVIAKLSEYENILENNCNEKQYTEIFNKVGLKNRLEAFADSFNIMADAMDAPQDAFNSAIIKQFNLCNGLDENADIIDSKKALFQLSEDFNKFSFFITMLRNQMEITDDNGNIINSADVGELILKNLENENIIIPAKELTALQKRYDAIDKIRSSDEFSSRSGKISDPSLYKYTPSEKITLQKINKSINEMAASTNKELNFVFSKIKKPMEEQARQIGVNTGRYWVSRGGSSGLYSMQQSRILQQLTDKPYYEENDLEKAVNIIKNTPHSGVSCTSVFHDKPGWHAQYIAEISNKNGKDILFHDNSWGPSEKENIWIDTEGLTRTDYKDSRGGELGYITDSKWRNGNYTNNLFYKTGHNKPERINSRIIKKLSDIDAKEDYKFGLMSDIILNGVSQKAAEIAAGIKDTIFLPDYYYINDMEKAASTLSLSKIKSVKAMQEAYMKKYMAEKDQLDARLEKTPFNKGISSQQEFDALPDNDPVKVTFEKAAIKLSTSYLSYWQQMGKINSFEELQKIRQQQKADARANFNYAFAKDPQILLAYALNRNKNHVIEILNKTLKNNNIKISEDLKVKIIENTAVYTKDRLADFDGSLKNTVNFFVNNIIRQFNANLPKNVNSLKAAMQLKQYLEKDINEALYFNKKDLLKDTPLNNAIRKYIDKKFNPATDEEFVQIYRKLQDMTTAEFNAATADAQNSDMAYKDLNAYDVLKLYTASNQKVTGTVSNIIYQKNFLNLLDMSEYEDAFQYKKLEKKPRGSHYKGTRTFDDLYFSFDSSLDALEAQKLFNKYKDKNYREYGVFPAYPKINSINDKIIDKKIDVLETSINQVSKFVQDLKINLYVYEATHRIEDFLNTLDDNKKLNKKEFAVLNTMLGEFITIMHNDINISQSVEAAESMIELPPSSFAKEYKNLFQQWKKEVDAVENINPKDMLLSNIETNIKGLKEGFKVSINSDIPVRYRNILFTDLNNWLNEKLKSDIPYYDRLLERRELENKLSSYGNDNCDENIKTDFLNNLHIYINAIKRELAGLSKVQNPDKKTLERHQKIKTAFEKQKEQLEQIINDYSQKYIDPLYSQAFETTLKEYISHSFKQSKKAPYNDEKEDMLFERFRSDYLKYHVLNNPKDILDRFVALCAKDGEIACAKDEDQKRRLNFEKQVCKDYLDTALCLASRAEIQDLLMRAAELGNTAMVFSKFKNYDTGLVDTDKGTILTMADDESIDFMVRNLVLSNDYSTAVLFIEKLGLSEKFLNFENKKLSIKDAQKLIDKMADILVTTNLQNKIITEETAKLDESFENSDDYVQRIDNVKKAIIKRAKGLGRRNNLSCVLEKLDGAKDMIALNPDIAKSVFINEMLSDALDNIGRMANEDIAKIQTSLDEYTTLYNLIQKIDTTTNAKSTQLKEELIAKFDEIMKYNNQKLTGAAQGSDDIEISYED</sequence>
<protein>
    <submittedName>
        <fullName evidence="2">Uncharacterized protein</fullName>
    </submittedName>
</protein>
<keyword evidence="1" id="KW-0175">Coiled coil</keyword>
<comment type="caution">
    <text evidence="2">The sequence shown here is derived from an EMBL/GenBank/DDBJ whole genome shotgun (WGS) entry which is preliminary data.</text>
</comment>
<evidence type="ECO:0000313" key="3">
    <source>
        <dbReference type="Proteomes" id="UP000886748"/>
    </source>
</evidence>
<reference evidence="2" key="2">
    <citation type="journal article" date="2021" name="PeerJ">
        <title>Extensive microbial diversity within the chicken gut microbiome revealed by metagenomics and culture.</title>
        <authorList>
            <person name="Gilroy R."/>
            <person name="Ravi A."/>
            <person name="Getino M."/>
            <person name="Pursley I."/>
            <person name="Horton D.L."/>
            <person name="Alikhan N.F."/>
            <person name="Baker D."/>
            <person name="Gharbi K."/>
            <person name="Hall N."/>
            <person name="Watson M."/>
            <person name="Adriaenssens E.M."/>
            <person name="Foster-Nyarko E."/>
            <person name="Jarju S."/>
            <person name="Secka A."/>
            <person name="Antonio M."/>
            <person name="Oren A."/>
            <person name="Chaudhuri R.R."/>
            <person name="La Ragione R."/>
            <person name="Hildebrand F."/>
            <person name="Pallen M.J."/>
        </authorList>
    </citation>
    <scope>NUCLEOTIDE SEQUENCE</scope>
    <source>
        <strain evidence="2">CHK154-7741</strain>
    </source>
</reference>
<reference evidence="2" key="1">
    <citation type="submission" date="2020-10" db="EMBL/GenBank/DDBJ databases">
        <authorList>
            <person name="Gilroy R."/>
        </authorList>
    </citation>
    <scope>NUCLEOTIDE SEQUENCE</scope>
    <source>
        <strain evidence="2">CHK154-7741</strain>
    </source>
</reference>
<name>A0A9D1MZE2_9CLOT</name>
<dbReference type="EMBL" id="DVOD01000014">
    <property type="protein sequence ID" value="HIU91876.1"/>
    <property type="molecule type" value="Genomic_DNA"/>
</dbReference>
<gene>
    <name evidence="2" type="ORF">IAD26_01935</name>
</gene>
<feature type="coiled-coil region" evidence="1">
    <location>
        <begin position="1693"/>
        <end position="1720"/>
    </location>
</feature>